<dbReference type="InterPro" id="IPR002933">
    <property type="entry name" value="Peptidase_M20"/>
</dbReference>
<dbReference type="CDD" id="cd03884">
    <property type="entry name" value="M20_bAS"/>
    <property type="match status" value="1"/>
</dbReference>
<dbReference type="GO" id="GO:0016813">
    <property type="term" value="F:hydrolase activity, acting on carbon-nitrogen (but not peptide) bonds, in linear amidines"/>
    <property type="evidence" value="ECO:0007669"/>
    <property type="project" value="InterPro"/>
</dbReference>
<evidence type="ECO:0000256" key="1">
    <source>
        <dbReference type="ARBA" id="ARBA00006247"/>
    </source>
</evidence>
<comment type="similarity">
    <text evidence="1">Belongs to the peptidase M20A family.</text>
</comment>
<reference evidence="3" key="1">
    <citation type="submission" date="2020-10" db="EMBL/GenBank/DDBJ databases">
        <authorList>
            <person name="Palmer J.M."/>
        </authorList>
    </citation>
    <scope>NUCLEOTIDE SEQUENCE</scope>
    <source>
        <strain evidence="3">UCD 2041</strain>
    </source>
</reference>
<organism evidence="3 4">
    <name type="scientific">Dekkera bruxellensis</name>
    <name type="common">Brettanomyces custersii</name>
    <dbReference type="NCBI Taxonomy" id="5007"/>
    <lineage>
        <taxon>Eukaryota</taxon>
        <taxon>Fungi</taxon>
        <taxon>Dikarya</taxon>
        <taxon>Ascomycota</taxon>
        <taxon>Saccharomycotina</taxon>
        <taxon>Pichiomycetes</taxon>
        <taxon>Pichiales</taxon>
        <taxon>Pichiaceae</taxon>
        <taxon>Brettanomyces</taxon>
    </lineage>
</organism>
<dbReference type="PANTHER" id="PTHR32494:SF5">
    <property type="entry name" value="ALLANTOATE AMIDOHYDROLASE"/>
    <property type="match status" value="1"/>
</dbReference>
<dbReference type="SUPFAM" id="SSF53187">
    <property type="entry name" value="Zn-dependent exopeptidases"/>
    <property type="match status" value="1"/>
</dbReference>
<keyword evidence="2" id="KW-0378">Hydrolase</keyword>
<dbReference type="OrthoDB" id="4676at2759"/>
<reference evidence="3" key="2">
    <citation type="journal article" name="BMC Genomics">
        <title>New genome assemblies reveal patterns of domestication and adaptation across Brettanomyces (Dekkera) species.</title>
        <authorList>
            <person name="Roach M.J."/>
            <person name="Borneman A.R."/>
        </authorList>
    </citation>
    <scope>NUCLEOTIDE SEQUENCE</scope>
    <source>
        <strain evidence="3">UCD 2041</strain>
    </source>
</reference>
<dbReference type="SUPFAM" id="SSF55031">
    <property type="entry name" value="Bacterial exopeptidase dimerisation domain"/>
    <property type="match status" value="1"/>
</dbReference>
<sequence>MLSLIRSSSRVTLLRSIRSFSTSCFRLSGEAVKRKPAQNPVFSKSLKSNPHQLVETIHKTAEMFGAAHRWGPKPEDTGVTRLALSDFDKGVKEWFIKEVKSLGCTVKIDEVGNIFATYPGKNNSAPATGIGSHLDTQPTGGRYDGIFGVLSGLQVLRTMKQNNYVPNYPITLVDWCNEEGARFPMSIMASSVWAGINTKEEVYALKDVFDDKTTVLDELKRIGFQGPERCSHDSNPLKCHFEMHIEQGPVLENTNKKIGVLIGAQAYRWLYVTMKGMAQHTGSTPMEYRRDALFATSKVMVGINSIARKYGGVASVGKMSETPNVVNVIPGTVKFVIDIRNHTDEGLEKMYKEIMQLIENSVKNEEGNGVSVEATVENPFPIPATYFNKDLISIIESSADDIVGPQYVHKMMSGAGHDSCATNTVIPTAMIFVPSKDGVSHNPREYTSPEELEAGFQVLLETVLRYDQVRGD</sequence>
<dbReference type="AlphaFoldDB" id="A0A871RBK1"/>
<dbReference type="GeneID" id="64576521"/>
<dbReference type="RefSeq" id="XP_041136444.1">
    <property type="nucleotide sequence ID" value="XM_041283092.1"/>
</dbReference>
<evidence type="ECO:0008006" key="5">
    <source>
        <dbReference type="Google" id="ProtNLM"/>
    </source>
</evidence>
<dbReference type="PANTHER" id="PTHR32494">
    <property type="entry name" value="ALLANTOATE DEIMINASE-RELATED"/>
    <property type="match status" value="1"/>
</dbReference>
<proteinExistence type="inferred from homology"/>
<evidence type="ECO:0000256" key="2">
    <source>
        <dbReference type="ARBA" id="ARBA00022801"/>
    </source>
</evidence>
<dbReference type="Gene3D" id="3.40.630.10">
    <property type="entry name" value="Zn peptidases"/>
    <property type="match status" value="1"/>
</dbReference>
<evidence type="ECO:0000313" key="3">
    <source>
        <dbReference type="EMBL" id="QOU19951.1"/>
    </source>
</evidence>
<dbReference type="InterPro" id="IPR010158">
    <property type="entry name" value="Amidase_Cbmase"/>
</dbReference>
<dbReference type="KEGG" id="bbrx:BRETT_004598"/>
<dbReference type="InterPro" id="IPR036264">
    <property type="entry name" value="Bact_exopeptidase_dim_dom"/>
</dbReference>
<gene>
    <name evidence="3" type="ORF">BRETT_004598</name>
</gene>
<dbReference type="Pfam" id="PF01546">
    <property type="entry name" value="Peptidase_M20"/>
    <property type="match status" value="1"/>
</dbReference>
<protein>
    <recommendedName>
        <fullName evidence="5">Peptidase M20 dimerisation domain-containing protein</fullName>
    </recommendedName>
</protein>
<dbReference type="EMBL" id="CP063135">
    <property type="protein sequence ID" value="QOU19951.1"/>
    <property type="molecule type" value="Genomic_DNA"/>
</dbReference>
<dbReference type="Gene3D" id="3.30.70.360">
    <property type="match status" value="1"/>
</dbReference>
<accession>A0A871RBK1</accession>
<name>A0A871RBK1_DEKBR</name>
<dbReference type="Proteomes" id="UP000663131">
    <property type="component" value="Chromosome 7"/>
</dbReference>
<dbReference type="NCBIfam" id="TIGR01879">
    <property type="entry name" value="hydantase"/>
    <property type="match status" value="1"/>
</dbReference>
<evidence type="ECO:0000313" key="4">
    <source>
        <dbReference type="Proteomes" id="UP000663131"/>
    </source>
</evidence>